<organism evidence="1 2">
    <name type="scientific">Methanocella paludicola (strain DSM 17711 / JCM 13418 / NBRC 101707 / SANAE)</name>
    <dbReference type="NCBI Taxonomy" id="304371"/>
    <lineage>
        <taxon>Archaea</taxon>
        <taxon>Methanobacteriati</taxon>
        <taxon>Methanobacteriota</taxon>
        <taxon>Stenosarchaea group</taxon>
        <taxon>Methanomicrobia</taxon>
        <taxon>Methanocellales</taxon>
        <taxon>Methanocellaceae</taxon>
        <taxon>Methanocella</taxon>
    </lineage>
</organism>
<evidence type="ECO:0008006" key="3">
    <source>
        <dbReference type="Google" id="ProtNLM"/>
    </source>
</evidence>
<keyword evidence="2" id="KW-1185">Reference proteome</keyword>
<protein>
    <recommendedName>
        <fullName evidence="3">Methanogenesis marker protein 8</fullName>
    </recommendedName>
</protein>
<dbReference type="FunCoup" id="D1YVK2">
    <property type="interactions" value="1"/>
</dbReference>
<dbReference type="AlphaFoldDB" id="D1YVK2"/>
<dbReference type="Proteomes" id="UP000001882">
    <property type="component" value="Chromosome"/>
</dbReference>
<name>D1YVK2_METPS</name>
<dbReference type="InParanoid" id="D1YVK2"/>
<reference evidence="2" key="3">
    <citation type="journal article" date="2011" name="PLoS ONE">
        <title>Genome sequence of a mesophilic hydrogenotrophic methanogen Methanocella paludicola, the first cultivated representative of the order Methanocellales.</title>
        <authorList>
            <person name="Sakai S."/>
            <person name="Takaki Y."/>
            <person name="Shimamura S."/>
            <person name="Sekine M."/>
            <person name="Tajima T."/>
            <person name="Kosugi H."/>
            <person name="Ichikawa N."/>
            <person name="Tasumi E."/>
            <person name="Hiraki A.T."/>
            <person name="Shimizu A."/>
            <person name="Kato Y."/>
            <person name="Nishiko R."/>
            <person name="Mori K."/>
            <person name="Fujita N."/>
            <person name="Imachi H."/>
            <person name="Takai K."/>
        </authorList>
    </citation>
    <scope>NUCLEOTIDE SEQUENCE [LARGE SCALE GENOMIC DNA]</scope>
    <source>
        <strain evidence="2">DSM 17711 / JCM 13418 / NBRC 101707 / SANAE</strain>
    </source>
</reference>
<gene>
    <name evidence="1" type="ordered locus">MCP_0402</name>
</gene>
<reference evidence="1 2" key="1">
    <citation type="journal article" date="2007" name="Appl. Environ. Microbiol.">
        <title>Isolation of key methanogens for global methane emission from rice paddy fields: a novel isolate affiliated with the clone cluster rice cluster I.</title>
        <authorList>
            <person name="Sakai S."/>
            <person name="Imachi H."/>
            <person name="Sekiguchi Y."/>
            <person name="Ohashi A."/>
            <person name="Harada H."/>
            <person name="Kamagata Y."/>
        </authorList>
    </citation>
    <scope>NUCLEOTIDE SEQUENCE [LARGE SCALE GENOMIC DNA]</scope>
    <source>
        <strain evidence="2">DSM 17711 / JCM 13418 / NBRC 101707 / SANAE</strain>
    </source>
</reference>
<dbReference type="KEGG" id="mpd:MCP_0402"/>
<reference evidence="1 2" key="2">
    <citation type="journal article" date="2008" name="Int. J. Syst. Evol. Microbiol.">
        <title>Methanocella paludicola gen. nov., sp. nov., a methane-producing archaeon, the first isolate of the lineage 'Rice Cluster I', and proposal of the new archaeal order Methanocellales ord. nov.</title>
        <authorList>
            <person name="Sakai S."/>
            <person name="Imachi H."/>
            <person name="Hanada S."/>
            <person name="Ohashi A."/>
            <person name="Harada H."/>
            <person name="Kamagata Y."/>
        </authorList>
    </citation>
    <scope>NUCLEOTIDE SEQUENCE [LARGE SCALE GENOMIC DNA]</scope>
    <source>
        <strain evidence="2">DSM 17711 / JCM 13418 / NBRC 101707 / SANAE</strain>
    </source>
</reference>
<dbReference type="STRING" id="304371.MCP_0402"/>
<dbReference type="InterPro" id="IPR009181">
    <property type="entry name" value="Methan_mark_8"/>
</dbReference>
<sequence>MITMDEHVIEGLGKARIVVRDGKVVEVGEPMISYCPIFDKHRGIKKFDREVIANNIEFRIKDFGMCTPDRVLTMKDFLSFGVSEIICTAIRQKKVDAAVMVCEGCGTLVVTDPDMVQGIGGRVSGLVSTTPIPALIEKVGAKNVLDPKTAKIDQAAGVKKAIAMGYKNIAVSIIDGTMAKQMRDIEKQHPGVNVYTFVVHVTAMPKEEARLVFEYADVATGCASKYIREEGTKKAVCKVGDSVPIFGVTPRGQALIEERIKFMGKPIVPKPNAPQPDKLI</sequence>
<accession>D1YVK2</accession>
<dbReference type="EMBL" id="AP011532">
    <property type="protein sequence ID" value="BAI60474.1"/>
    <property type="molecule type" value="Genomic_DNA"/>
</dbReference>
<dbReference type="Pfam" id="PF09872">
    <property type="entry name" value="DUF2099"/>
    <property type="match status" value="1"/>
</dbReference>
<proteinExistence type="predicted"/>
<dbReference type="eggNOG" id="arCOG04893">
    <property type="taxonomic scope" value="Archaea"/>
</dbReference>
<evidence type="ECO:0000313" key="1">
    <source>
        <dbReference type="EMBL" id="BAI60474.1"/>
    </source>
</evidence>
<evidence type="ECO:0000313" key="2">
    <source>
        <dbReference type="Proteomes" id="UP000001882"/>
    </source>
</evidence>
<dbReference type="NCBIfam" id="TIGR03275">
    <property type="entry name" value="methan_mark_8"/>
    <property type="match status" value="1"/>
</dbReference>
<dbReference type="PATRIC" id="fig|304371.9.peg.412"/>
<dbReference type="PIRSF" id="PIRSF004929">
    <property type="entry name" value="UCP004929"/>
    <property type="match status" value="1"/>
</dbReference>